<evidence type="ECO:0000313" key="14">
    <source>
        <dbReference type="EMBL" id="EWS82854.1"/>
    </source>
</evidence>
<keyword evidence="4 8" id="KW-0560">Oxidoreductase</keyword>
<organism evidence="14 15">
    <name type="scientific">Brachybacterium phenoliresistens</name>
    <dbReference type="NCBI Taxonomy" id="396014"/>
    <lineage>
        <taxon>Bacteria</taxon>
        <taxon>Bacillati</taxon>
        <taxon>Actinomycetota</taxon>
        <taxon>Actinomycetes</taxon>
        <taxon>Micrococcales</taxon>
        <taxon>Dermabacteraceae</taxon>
        <taxon>Brachybacterium</taxon>
    </lineage>
</organism>
<keyword evidence="5 8" id="KW-0520">NAD</keyword>
<dbReference type="OrthoDB" id="9804592at2"/>
<sequence>MLIGVPREIKNHEYRVSLTAAGVHELVMAGHDVLVEHEAGTGAGVPDEAYRAAGARIATTAEEVWARAEMIVKVKEPLPAEYERMRPGQILFTYLHLAADADLTRAVLDSGTTAIAYETVQRADRQLPLLAPMSAIAGRLATQVAAYHLMKPLGGMGLLMGGVPGTREANVVVIGGGVVGEQAALMARGLHANVTVMDVDLARLSQIATVHDGNILTRYSTRLDVADQLAGADVVIGSVLIPGKRAPKLVTDDMVAAMRPGAVLVDVAIDQGGCFEGSRPTTHAEPTYTVHDTTYYCVANMPGSVPVTATAALSSATLPYVLRLAGNGWQQAMRDDPALALGLNAHAGSLTHAGVGEAHDIDTIPLEEALAG</sequence>
<comment type="similarity">
    <text evidence="2 8">Belongs to the AlaDH/PNT family.</text>
</comment>
<comment type="subunit">
    <text evidence="6">Homohexamer. Trimer of dimers.</text>
</comment>
<comment type="caution">
    <text evidence="14">The sequence shown here is derived from an EMBL/GenBank/DDBJ whole genome shotgun (WGS) entry which is preliminary data.</text>
</comment>
<feature type="active site" description="Proton donor/acceptor" evidence="9">
    <location>
        <position position="96"/>
    </location>
</feature>
<accession>Z9JXD2</accession>
<dbReference type="STRING" id="396014.BF93_07485"/>
<feature type="binding site" evidence="10">
    <location>
        <position position="75"/>
    </location>
    <ligand>
        <name>substrate</name>
    </ligand>
</feature>
<proteinExistence type="inferred from homology"/>
<comment type="function">
    <text evidence="8">Catalyzes the reversible reductive amination of pyruvate to L-alanine.</text>
</comment>
<evidence type="ECO:0000256" key="1">
    <source>
        <dbReference type="ARBA" id="ARBA00005206"/>
    </source>
</evidence>
<dbReference type="PANTHER" id="PTHR42795">
    <property type="entry name" value="ALANINE DEHYDROGENASE"/>
    <property type="match status" value="1"/>
</dbReference>
<evidence type="ECO:0000256" key="5">
    <source>
        <dbReference type="ARBA" id="ARBA00023027"/>
    </source>
</evidence>
<dbReference type="InterPro" id="IPR007886">
    <property type="entry name" value="AlaDH/PNT_N"/>
</dbReference>
<name>Z9JXD2_9MICO</name>
<evidence type="ECO:0000259" key="13">
    <source>
        <dbReference type="SMART" id="SM01003"/>
    </source>
</evidence>
<dbReference type="UniPathway" id="UPA00527">
    <property type="reaction ID" value="UER00585"/>
</dbReference>
<feature type="binding site" evidence="11">
    <location>
        <begin position="239"/>
        <end position="240"/>
    </location>
    <ligand>
        <name>NAD(+)</name>
        <dbReference type="ChEBI" id="CHEBI:57540"/>
    </ligand>
</feature>
<evidence type="ECO:0000256" key="8">
    <source>
        <dbReference type="PIRNR" id="PIRNR000183"/>
    </source>
</evidence>
<comment type="catalytic activity">
    <reaction evidence="8">
        <text>L-alanine + NAD(+) + H2O = pyruvate + NH4(+) + NADH + H(+)</text>
        <dbReference type="Rhea" id="RHEA:18405"/>
        <dbReference type="ChEBI" id="CHEBI:15361"/>
        <dbReference type="ChEBI" id="CHEBI:15377"/>
        <dbReference type="ChEBI" id="CHEBI:15378"/>
        <dbReference type="ChEBI" id="CHEBI:28938"/>
        <dbReference type="ChEBI" id="CHEBI:57540"/>
        <dbReference type="ChEBI" id="CHEBI:57945"/>
        <dbReference type="ChEBI" id="CHEBI:57972"/>
        <dbReference type="EC" id="1.4.1.1"/>
    </reaction>
</comment>
<feature type="active site" description="Proton donor/acceptor" evidence="9">
    <location>
        <position position="270"/>
    </location>
</feature>
<keyword evidence="11" id="KW-0547">Nucleotide-binding</keyword>
<feature type="domain" description="Alanine dehydrogenase/pyridine nucleotide transhydrogenase NAD(H)-binding" evidence="12">
    <location>
        <begin position="149"/>
        <end position="297"/>
    </location>
</feature>
<keyword evidence="15" id="KW-1185">Reference proteome</keyword>
<dbReference type="EMBL" id="JDYK01000002">
    <property type="protein sequence ID" value="EWS82854.1"/>
    <property type="molecule type" value="Genomic_DNA"/>
</dbReference>
<dbReference type="HOGENOM" id="CLU_003376_3_0_11"/>
<dbReference type="InterPro" id="IPR008141">
    <property type="entry name" value="Ala_DH"/>
</dbReference>
<dbReference type="GO" id="GO:0005886">
    <property type="term" value="C:plasma membrane"/>
    <property type="evidence" value="ECO:0007669"/>
    <property type="project" value="TreeGrafter"/>
</dbReference>
<reference evidence="14 15" key="1">
    <citation type="submission" date="2014-02" db="EMBL/GenBank/DDBJ databases">
        <title>Genome sequence of Brachybacterium phenoliresistens strain W13A50.</title>
        <authorList>
            <person name="Wang X."/>
        </authorList>
    </citation>
    <scope>NUCLEOTIDE SEQUENCE [LARGE SCALE GENOMIC DNA]</scope>
    <source>
        <strain evidence="14 15">W13A50</strain>
    </source>
</reference>
<dbReference type="SMART" id="SM01002">
    <property type="entry name" value="AlaDh_PNT_C"/>
    <property type="match status" value="1"/>
</dbReference>
<protein>
    <recommendedName>
        <fullName evidence="7 8">Alanine dehydrogenase</fullName>
        <ecNumber evidence="3 8">1.4.1.1</ecNumber>
    </recommendedName>
</protein>
<dbReference type="eggNOG" id="COG0686">
    <property type="taxonomic scope" value="Bacteria"/>
</dbReference>
<dbReference type="PIRSF" id="PIRSF000183">
    <property type="entry name" value="Alanine_dh"/>
    <property type="match status" value="1"/>
</dbReference>
<feature type="binding site" evidence="11">
    <location>
        <position position="220"/>
    </location>
    <ligand>
        <name>NAD(+)</name>
        <dbReference type="ChEBI" id="CHEBI:57540"/>
    </ligand>
</feature>
<dbReference type="Gene3D" id="3.40.50.720">
    <property type="entry name" value="NAD(P)-binding Rossmann-like Domain"/>
    <property type="match status" value="2"/>
</dbReference>
<dbReference type="NCBIfam" id="TIGR00518">
    <property type="entry name" value="alaDH"/>
    <property type="match status" value="1"/>
</dbReference>
<evidence type="ECO:0000259" key="12">
    <source>
        <dbReference type="SMART" id="SM01002"/>
    </source>
</evidence>
<feature type="binding site" evidence="11">
    <location>
        <position position="134"/>
    </location>
    <ligand>
        <name>NAD(+)</name>
        <dbReference type="ChEBI" id="CHEBI:57540"/>
    </ligand>
</feature>
<dbReference type="Pfam" id="PF01262">
    <property type="entry name" value="AlaDh_PNT_C"/>
    <property type="match status" value="1"/>
</dbReference>
<feature type="binding site" evidence="11">
    <location>
        <begin position="267"/>
        <end position="270"/>
    </location>
    <ligand>
        <name>NAD(+)</name>
        <dbReference type="ChEBI" id="CHEBI:57540"/>
    </ligand>
</feature>
<dbReference type="Pfam" id="PF05222">
    <property type="entry name" value="AlaDh_PNT_N"/>
    <property type="match status" value="1"/>
</dbReference>
<feature type="binding site" evidence="10">
    <location>
        <position position="15"/>
    </location>
    <ligand>
        <name>substrate</name>
    </ligand>
</feature>
<dbReference type="AlphaFoldDB" id="Z9JXD2"/>
<dbReference type="InterPro" id="IPR007698">
    <property type="entry name" value="AlaDH/PNT_NAD(H)-bd"/>
</dbReference>
<gene>
    <name evidence="14" type="ORF">BF93_07485</name>
</gene>
<comment type="pathway">
    <text evidence="1 8">Amino-acid degradation; L-alanine degradation via dehydrogenase pathway; NH(3) and pyruvate from L-alanine: step 1/1.</text>
</comment>
<dbReference type="PATRIC" id="fig|396014.3.peg.490"/>
<dbReference type="Proteomes" id="UP000023067">
    <property type="component" value="Unassembled WGS sequence"/>
</dbReference>
<feature type="binding site" evidence="11">
    <location>
        <position position="198"/>
    </location>
    <ligand>
        <name>NAD(+)</name>
        <dbReference type="ChEBI" id="CHEBI:57540"/>
    </ligand>
</feature>
<evidence type="ECO:0000256" key="9">
    <source>
        <dbReference type="PIRSR" id="PIRSR000183-1"/>
    </source>
</evidence>
<evidence type="ECO:0000313" key="15">
    <source>
        <dbReference type="Proteomes" id="UP000023067"/>
    </source>
</evidence>
<feature type="domain" description="Alanine dehydrogenase/pyridine nucleotide transhydrogenase N-terminal" evidence="13">
    <location>
        <begin position="4"/>
        <end position="137"/>
    </location>
</feature>
<dbReference type="SMART" id="SM01003">
    <property type="entry name" value="AlaDh_PNT_N"/>
    <property type="match status" value="1"/>
</dbReference>
<dbReference type="RefSeq" id="WP_038370305.1">
    <property type="nucleotide sequence ID" value="NZ_BAAAOW010000001.1"/>
</dbReference>
<dbReference type="GO" id="GO:0000286">
    <property type="term" value="F:alanine dehydrogenase activity"/>
    <property type="evidence" value="ECO:0007669"/>
    <property type="project" value="UniProtKB-UniRule"/>
</dbReference>
<dbReference type="PANTHER" id="PTHR42795:SF1">
    <property type="entry name" value="ALANINE DEHYDROGENASE"/>
    <property type="match status" value="1"/>
</dbReference>
<dbReference type="SUPFAM" id="SSF51735">
    <property type="entry name" value="NAD(P)-binding Rossmann-fold domains"/>
    <property type="match status" value="1"/>
</dbReference>
<dbReference type="InterPro" id="IPR036291">
    <property type="entry name" value="NAD(P)-bd_dom_sf"/>
</dbReference>
<evidence type="ECO:0000256" key="2">
    <source>
        <dbReference type="ARBA" id="ARBA00005689"/>
    </source>
</evidence>
<dbReference type="GO" id="GO:0042853">
    <property type="term" value="P:L-alanine catabolic process"/>
    <property type="evidence" value="ECO:0007669"/>
    <property type="project" value="UniProtKB-UniPathway"/>
</dbReference>
<evidence type="ECO:0000256" key="4">
    <source>
        <dbReference type="ARBA" id="ARBA00023002"/>
    </source>
</evidence>
<evidence type="ECO:0000256" key="10">
    <source>
        <dbReference type="PIRSR" id="PIRSR000183-2"/>
    </source>
</evidence>
<evidence type="ECO:0000256" key="6">
    <source>
        <dbReference type="ARBA" id="ARBA00065528"/>
    </source>
</evidence>
<evidence type="ECO:0000256" key="3">
    <source>
        <dbReference type="ARBA" id="ARBA00012897"/>
    </source>
</evidence>
<feature type="binding site" evidence="11">
    <location>
        <begin position="298"/>
        <end position="301"/>
    </location>
    <ligand>
        <name>NAD(+)</name>
        <dbReference type="ChEBI" id="CHEBI:57540"/>
    </ligand>
</feature>
<dbReference type="SUPFAM" id="SSF52283">
    <property type="entry name" value="Formate/glycerate dehydrogenase catalytic domain-like"/>
    <property type="match status" value="1"/>
</dbReference>
<dbReference type="FunFam" id="3.40.50.720:FF:000049">
    <property type="entry name" value="Alanine dehydrogenase"/>
    <property type="match status" value="1"/>
</dbReference>
<feature type="binding site" evidence="11">
    <location>
        <position position="203"/>
    </location>
    <ligand>
        <name>NAD(+)</name>
        <dbReference type="ChEBI" id="CHEBI:57540"/>
    </ligand>
</feature>
<dbReference type="GO" id="GO:0000166">
    <property type="term" value="F:nucleotide binding"/>
    <property type="evidence" value="ECO:0007669"/>
    <property type="project" value="UniProtKB-KW"/>
</dbReference>
<evidence type="ECO:0000256" key="11">
    <source>
        <dbReference type="PIRSR" id="PIRSR000183-3"/>
    </source>
</evidence>
<evidence type="ECO:0000256" key="7">
    <source>
        <dbReference type="ARBA" id="ARBA00072341"/>
    </source>
</evidence>
<feature type="binding site" evidence="11">
    <location>
        <position position="279"/>
    </location>
    <ligand>
        <name>NAD(+)</name>
        <dbReference type="ChEBI" id="CHEBI:57540"/>
    </ligand>
</feature>
<dbReference type="EC" id="1.4.1.1" evidence="3 8"/>
<dbReference type="CDD" id="cd05305">
    <property type="entry name" value="L-AlaDH"/>
    <property type="match status" value="1"/>
</dbReference>